<evidence type="ECO:0000313" key="1">
    <source>
        <dbReference type="EnsemblPlants" id="AVESA.00010b.r2.7DG1400470.1.CDS.1"/>
    </source>
</evidence>
<proteinExistence type="predicted"/>
<dbReference type="EnsemblPlants" id="AVESA.00010b.r2.7DG1400470.1">
    <property type="protein sequence ID" value="AVESA.00010b.r2.7DG1400470.1.CDS.1"/>
    <property type="gene ID" value="AVESA.00010b.r2.7DG1400470"/>
</dbReference>
<organism evidence="1 2">
    <name type="scientific">Avena sativa</name>
    <name type="common">Oat</name>
    <dbReference type="NCBI Taxonomy" id="4498"/>
    <lineage>
        <taxon>Eukaryota</taxon>
        <taxon>Viridiplantae</taxon>
        <taxon>Streptophyta</taxon>
        <taxon>Embryophyta</taxon>
        <taxon>Tracheophyta</taxon>
        <taxon>Spermatophyta</taxon>
        <taxon>Magnoliopsida</taxon>
        <taxon>Liliopsida</taxon>
        <taxon>Poales</taxon>
        <taxon>Poaceae</taxon>
        <taxon>BOP clade</taxon>
        <taxon>Pooideae</taxon>
        <taxon>Poodae</taxon>
        <taxon>Poeae</taxon>
        <taxon>Poeae Chloroplast Group 1 (Aveneae type)</taxon>
        <taxon>Aveninae</taxon>
        <taxon>Avena</taxon>
    </lineage>
</organism>
<reference evidence="1" key="1">
    <citation type="submission" date="2021-05" db="EMBL/GenBank/DDBJ databases">
        <authorList>
            <person name="Scholz U."/>
            <person name="Mascher M."/>
            <person name="Fiebig A."/>
        </authorList>
    </citation>
    <scope>NUCLEOTIDE SEQUENCE [LARGE SCALE GENOMIC DNA]</scope>
</reference>
<reference evidence="1" key="2">
    <citation type="submission" date="2025-09" db="UniProtKB">
        <authorList>
            <consortium name="EnsemblPlants"/>
        </authorList>
    </citation>
    <scope>IDENTIFICATION</scope>
</reference>
<evidence type="ECO:0000313" key="2">
    <source>
        <dbReference type="Proteomes" id="UP001732700"/>
    </source>
</evidence>
<dbReference type="Proteomes" id="UP001732700">
    <property type="component" value="Chromosome 7D"/>
</dbReference>
<name>A0ACD6AKE0_AVESA</name>
<keyword evidence="2" id="KW-1185">Reference proteome</keyword>
<sequence length="258" mass="28926">MSAAGHGRCSSRSASSIVAREVKGFHLLRIDGYSETKKLLPGHKLSSQPFIIGGYSWSIDYYPNGRDASASSNAISVYLQLTNQTTTQRLLLQAQYKFSLLDHAGVDAYELPAVTGSFTSAPLAIPHANSYYQHHRNASGLRDGGDEAEPGPGCGHERCITTAELERRREHLIRDDTIVLRCDVTVTQIDASWLMVHGQVDPMDFEDEDEEDLEEEEGYGSPGYSAPRRRRPHHHRPDDREYIKRCLTQRPGRGGRYR</sequence>
<accession>A0ACD6AKE0</accession>
<protein>
    <submittedName>
        <fullName evidence="1">Uncharacterized protein</fullName>
    </submittedName>
</protein>